<dbReference type="InterPro" id="IPR011009">
    <property type="entry name" value="Kinase-like_dom_sf"/>
</dbReference>
<evidence type="ECO:0000259" key="1">
    <source>
        <dbReference type="Pfam" id="PF01636"/>
    </source>
</evidence>
<dbReference type="Proteomes" id="UP000438476">
    <property type="component" value="Unassembled WGS sequence"/>
</dbReference>
<feature type="domain" description="Aminoglycoside phosphotransferase" evidence="1">
    <location>
        <begin position="24"/>
        <end position="248"/>
    </location>
</feature>
<dbReference type="InterPro" id="IPR002575">
    <property type="entry name" value="Aminoglycoside_PTrfase"/>
</dbReference>
<dbReference type="OrthoDB" id="9809275at2"/>
<dbReference type="RefSeq" id="WP_160735130.1">
    <property type="nucleotide sequence ID" value="NZ_WTYT01000001.1"/>
</dbReference>
<evidence type="ECO:0000313" key="3">
    <source>
        <dbReference type="Proteomes" id="UP000438476"/>
    </source>
</evidence>
<dbReference type="GO" id="GO:0016740">
    <property type="term" value="F:transferase activity"/>
    <property type="evidence" value="ECO:0007669"/>
    <property type="project" value="UniProtKB-KW"/>
</dbReference>
<protein>
    <submittedName>
        <fullName evidence="2">Phosphotransferase</fullName>
    </submittedName>
</protein>
<comment type="caution">
    <text evidence="2">The sequence shown here is derived from an EMBL/GenBank/DDBJ whole genome shotgun (WGS) entry which is preliminary data.</text>
</comment>
<dbReference type="SUPFAM" id="SSF56112">
    <property type="entry name" value="Protein kinase-like (PK-like)"/>
    <property type="match status" value="1"/>
</dbReference>
<organism evidence="2 3">
    <name type="scientific">Altericroceibacterium endophyticum</name>
    <dbReference type="NCBI Taxonomy" id="1808508"/>
    <lineage>
        <taxon>Bacteria</taxon>
        <taxon>Pseudomonadati</taxon>
        <taxon>Pseudomonadota</taxon>
        <taxon>Alphaproteobacteria</taxon>
        <taxon>Sphingomonadales</taxon>
        <taxon>Erythrobacteraceae</taxon>
        <taxon>Altericroceibacterium</taxon>
    </lineage>
</organism>
<gene>
    <name evidence="2" type="ORF">GRI91_03080</name>
</gene>
<evidence type="ECO:0000313" key="2">
    <source>
        <dbReference type="EMBL" id="MXO64733.1"/>
    </source>
</evidence>
<dbReference type="Gene3D" id="3.30.200.20">
    <property type="entry name" value="Phosphorylase Kinase, domain 1"/>
    <property type="match status" value="1"/>
</dbReference>
<dbReference type="AlphaFoldDB" id="A0A6I4T3T9"/>
<keyword evidence="2" id="KW-0808">Transferase</keyword>
<name>A0A6I4T3T9_9SPHN</name>
<reference evidence="2 3" key="1">
    <citation type="submission" date="2019-12" db="EMBL/GenBank/DDBJ databases">
        <title>Genomic-based taxomic classification of the family Erythrobacteraceae.</title>
        <authorList>
            <person name="Xu L."/>
        </authorList>
    </citation>
    <scope>NUCLEOTIDE SEQUENCE [LARGE SCALE GENOMIC DNA]</scope>
    <source>
        <strain evidence="2 3">LMG 29518</strain>
    </source>
</reference>
<sequence>MTMNLPDGTKAFLEQAGWGAAKVDPLPGDASFRRYFRVSMSGKNAMLMHAPAPHEDPQPFLKAAKWLAGEGHRSPGILAEDIAQGFVLQEDFGNYRMRDWLDDNPHAEERAYREALNALLKLRQSPAGPFAPYDIDTYLREVMLFPEWYCASIGQKVDEAGFVAAWKAALASLSDGHHPVTVLRDYHAENIMLLNPQEDGGTEQGLIDFQDALVGNPAYDLVSLLQDARRDVSPELERAMIDYYLARSGDDKSVFEADYALLGAQRNTKIVGIFARLCKRDGKTRYLGMIPRVWDALERDLAHPALQPVAEWFDLSIPRKIRDNSGGDLM</sequence>
<proteinExistence type="predicted"/>
<keyword evidence="3" id="KW-1185">Reference proteome</keyword>
<accession>A0A6I4T3T9</accession>
<dbReference type="EMBL" id="WTYT01000001">
    <property type="protein sequence ID" value="MXO64733.1"/>
    <property type="molecule type" value="Genomic_DNA"/>
</dbReference>
<dbReference type="Pfam" id="PF01636">
    <property type="entry name" value="APH"/>
    <property type="match status" value="1"/>
</dbReference>
<dbReference type="Gene3D" id="3.90.1200.10">
    <property type="match status" value="1"/>
</dbReference>